<sequence>MSGFDILPCKTCENTWLQESGWQAHDTVSCPHCGSERATNLVKIRGSQETKARAAELRSRIEAGEADESDIYERFIEDRGQYAEQHAEVEQQIDSFTLDADKMDLTPIESDRYDTLAKTVLEPGRRKFEEWADEYSGIGVSAFEDEISLENPEHEICQEYVDDALDGWSERADRDAHARGSITVTETQPVSSVTTVELGSTTVTEFWNDLFQSTGLQQTLADAIGSRFGNLDANECYDELQEMGVPFWLRTPIAAAVNGQTRSIWQLVTELTPTLSANPLAATEDLLTVASLFGALEEDPTVAVVVREPFVDPKQVRRDQRVDICDLLSVLAAGLDLQLVGSPNTLQKVADRHRSDLDGFSEWCNQDRASEQIEDTASAARRVLDPDGRKVRILRQLAAQPDQVLARADIEAEHDVTTARISQLLRNGSDSLTALGLVSVYGPDGGQMVALQAAGQLVLEQINADAGRQSNISDLEFFSGNSYNKCRVTPQEGVGGEDGQADQPQAGRPYRTDYASPSTHHAAAACARNGAVTVVRGDVEHENGLDGKVRLVSYDDERDEAVVAIQAAEPLPYTTTLAAALASEEFIDRALPVDRLEDITEPPSLLRDVRNIGGLSAHAASDAQQLRDNLVEWGRDVQDMTTALRNEDYQDRDRFRGSIIRSAHGLAGSIAHLLETVGIDLVREIRVPGGRNIEKQLRPLAKSIGISAAIQSEYRKFAPYRQLFDVPDCDKPPVAASIDAETPTGDLIGSFVIRGPDVHRFRDDLEHFLETPRETLDDAPAFSIDIRVRDPKRADFGRMATRILAPKNIGVTDRAVSILNALVATPHDIADALQRRLEPEDDSRQLRPDELRVALRGVDADAFVPELPRSVGKLLSVLLAADDSLSQKRLAELADVTARTVRNHAERLQSLSLVSHSSSGWRLSLSFPTRQERNDPVIPALTTADGLLIDAADGLLETMLPPDRYADPDDPAGSTLYWPQNPRQLLEIDEFESWISIALRLLGEQPGEKPEKLVSMGPAVRQQAITEAAAD</sequence>
<dbReference type="RefSeq" id="WP_076584198.1">
    <property type="nucleotide sequence ID" value="NZ_CP019330.1"/>
</dbReference>
<evidence type="ECO:0000313" key="4">
    <source>
        <dbReference type="Proteomes" id="UP000187321"/>
    </source>
</evidence>
<proteinExistence type="predicted"/>
<dbReference type="Proteomes" id="UP000187321">
    <property type="component" value="Plasmid unnamed3"/>
</dbReference>
<dbReference type="AlphaFoldDB" id="A0A1N7G4N4"/>
<keyword evidence="3" id="KW-1185">Reference proteome</keyword>
<accession>A0A1N7G4N4</accession>
<reference evidence="1 4" key="1">
    <citation type="submission" date="2017-01" db="EMBL/GenBank/DDBJ databases">
        <title>Complete genome sequence of Haloterrigena daqingensis type strain (JX313T).</title>
        <authorList>
            <person name="Shuang W."/>
        </authorList>
    </citation>
    <scope>NUCLEOTIDE SEQUENCE [LARGE SCALE GENOMIC DNA]</scope>
    <source>
        <strain evidence="4">JX313</strain>
        <strain evidence="1">JX313T</strain>
        <plasmid evidence="4">Plasmid unnamed3</plasmid>
        <plasmid evidence="1">unnamed3</plasmid>
    </source>
</reference>
<reference evidence="2 3" key="2">
    <citation type="submission" date="2017-01" db="EMBL/GenBank/DDBJ databases">
        <authorList>
            <person name="Mah S.A."/>
            <person name="Swanson W.J."/>
            <person name="Moy G.W."/>
            <person name="Vacquier V.D."/>
        </authorList>
    </citation>
    <scope>NUCLEOTIDE SEQUENCE [LARGE SCALE GENOMIC DNA]</scope>
    <source>
        <strain evidence="2 3">CGMCC 1.8909</strain>
    </source>
</reference>
<name>A0A1N7G4N4_9EURY</name>
<gene>
    <name evidence="1" type="ORF">BB347_18705</name>
    <name evidence="2" type="ORF">SAMN05421809_3717</name>
</gene>
<geneLocation type="plasmid" evidence="1">
    <name>unnamed3</name>
</geneLocation>
<keyword evidence="1" id="KW-0614">Plasmid</keyword>
<evidence type="ECO:0000313" key="3">
    <source>
        <dbReference type="Proteomes" id="UP000185687"/>
    </source>
</evidence>
<dbReference type="EMBL" id="FTNP01000009">
    <property type="protein sequence ID" value="SIS07508.1"/>
    <property type="molecule type" value="Genomic_DNA"/>
</dbReference>
<protein>
    <submittedName>
        <fullName evidence="2">Uncharacterized protein</fullName>
    </submittedName>
</protein>
<dbReference type="Proteomes" id="UP000185687">
    <property type="component" value="Unassembled WGS sequence"/>
</dbReference>
<dbReference type="KEGG" id="hda:BB347_18705"/>
<dbReference type="GeneID" id="30958018"/>
<dbReference type="OrthoDB" id="197841at2157"/>
<evidence type="ECO:0000313" key="1">
    <source>
        <dbReference type="EMBL" id="APX98737.1"/>
    </source>
</evidence>
<dbReference type="EMBL" id="CP019330">
    <property type="protein sequence ID" value="APX98737.1"/>
    <property type="molecule type" value="Genomic_DNA"/>
</dbReference>
<evidence type="ECO:0000313" key="2">
    <source>
        <dbReference type="EMBL" id="SIS07508.1"/>
    </source>
</evidence>
<organism evidence="2 3">
    <name type="scientific">Natronorubrum daqingense</name>
    <dbReference type="NCBI Taxonomy" id="588898"/>
    <lineage>
        <taxon>Archaea</taxon>
        <taxon>Methanobacteriati</taxon>
        <taxon>Methanobacteriota</taxon>
        <taxon>Stenosarchaea group</taxon>
        <taxon>Halobacteria</taxon>
        <taxon>Halobacteriales</taxon>
        <taxon>Natrialbaceae</taxon>
        <taxon>Natronorubrum</taxon>
    </lineage>
</organism>